<accession>A0AAN6M9N4</accession>
<sequence>MSDAINITNRLHLSTFIQSARAQSALSDGDANTMWQSAWSLAASINTRVASSPLPPNPALLDIDLHDLWHTYWHGAINTAPDSPKLDRLALQIIQAREQGVLTREQTSETSRVSLEAMASNGQRLWTDLPFLVEDMAAHWTNGCAEMSSAQRLSGAQFLALLAAAGGAVDDAICGVGLVVLREALETPRPLGTLGAADGDPGRQIGGMSVADLLPAANVWLFTAGWKLVRLSDGGWEGGDGVGLGELVTSGRYRWEVPRHGGFSPQRWMWWLRRLDEIASKVEDGNADELGGFGAFVKGMMDNMLHIAAQTNGPVGQAAQQAGGMVRHRPQVRVLGPARP</sequence>
<evidence type="ECO:0000313" key="1">
    <source>
        <dbReference type="EMBL" id="KAK3897067.1"/>
    </source>
</evidence>
<dbReference type="InterPro" id="IPR053204">
    <property type="entry name" value="Oxopyrrolidines_Biosynth-assoc"/>
</dbReference>
<proteinExistence type="predicted"/>
<dbReference type="Proteomes" id="UP001303889">
    <property type="component" value="Unassembled WGS sequence"/>
</dbReference>
<evidence type="ECO:0000313" key="2">
    <source>
        <dbReference type="Proteomes" id="UP001303889"/>
    </source>
</evidence>
<dbReference type="InterPro" id="IPR022085">
    <property type="entry name" value="OpdG"/>
</dbReference>
<reference evidence="1" key="1">
    <citation type="journal article" date="2023" name="Mol. Phylogenet. Evol.">
        <title>Genome-scale phylogeny and comparative genomics of the fungal order Sordariales.</title>
        <authorList>
            <person name="Hensen N."/>
            <person name="Bonometti L."/>
            <person name="Westerberg I."/>
            <person name="Brannstrom I.O."/>
            <person name="Guillou S."/>
            <person name="Cros-Aarteil S."/>
            <person name="Calhoun S."/>
            <person name="Haridas S."/>
            <person name="Kuo A."/>
            <person name="Mondo S."/>
            <person name="Pangilinan J."/>
            <person name="Riley R."/>
            <person name="LaButti K."/>
            <person name="Andreopoulos B."/>
            <person name="Lipzen A."/>
            <person name="Chen C."/>
            <person name="Yan M."/>
            <person name="Daum C."/>
            <person name="Ng V."/>
            <person name="Clum A."/>
            <person name="Steindorff A."/>
            <person name="Ohm R.A."/>
            <person name="Martin F."/>
            <person name="Silar P."/>
            <person name="Natvig D.O."/>
            <person name="Lalanne C."/>
            <person name="Gautier V."/>
            <person name="Ament-Velasquez S.L."/>
            <person name="Kruys A."/>
            <person name="Hutchinson M.I."/>
            <person name="Powell A.J."/>
            <person name="Barry K."/>
            <person name="Miller A.N."/>
            <person name="Grigoriev I.V."/>
            <person name="Debuchy R."/>
            <person name="Gladieux P."/>
            <person name="Hiltunen Thoren M."/>
            <person name="Johannesson H."/>
        </authorList>
    </citation>
    <scope>NUCLEOTIDE SEQUENCE</scope>
    <source>
        <strain evidence="1">CBS 103.79</strain>
    </source>
</reference>
<keyword evidence="2" id="KW-1185">Reference proteome</keyword>
<gene>
    <name evidence="1" type="ORF">C8A05DRAFT_20093</name>
</gene>
<dbReference type="Pfam" id="PF12311">
    <property type="entry name" value="DUF3632"/>
    <property type="match status" value="1"/>
</dbReference>
<name>A0AAN6M9N4_9PEZI</name>
<dbReference type="PANTHER" id="PTHR38797:SF7">
    <property type="entry name" value="TRANSCRIPTION FACTOR DOMAIN-CONTAINING PROTEIN"/>
    <property type="match status" value="1"/>
</dbReference>
<protein>
    <submittedName>
        <fullName evidence="1">Uncharacterized protein</fullName>
    </submittedName>
</protein>
<dbReference type="PANTHER" id="PTHR38797">
    <property type="entry name" value="NUCLEAR PORE COMPLEX PROTEIN NUP85-RELATED"/>
    <property type="match status" value="1"/>
</dbReference>
<dbReference type="AlphaFoldDB" id="A0AAN6M9N4"/>
<reference evidence="1" key="2">
    <citation type="submission" date="2023-05" db="EMBL/GenBank/DDBJ databases">
        <authorList>
            <consortium name="Lawrence Berkeley National Laboratory"/>
            <person name="Steindorff A."/>
            <person name="Hensen N."/>
            <person name="Bonometti L."/>
            <person name="Westerberg I."/>
            <person name="Brannstrom I.O."/>
            <person name="Guillou S."/>
            <person name="Cros-Aarteil S."/>
            <person name="Calhoun S."/>
            <person name="Haridas S."/>
            <person name="Kuo A."/>
            <person name="Mondo S."/>
            <person name="Pangilinan J."/>
            <person name="Riley R."/>
            <person name="Labutti K."/>
            <person name="Andreopoulos B."/>
            <person name="Lipzen A."/>
            <person name="Chen C."/>
            <person name="Yanf M."/>
            <person name="Daum C."/>
            <person name="Ng V."/>
            <person name="Clum A."/>
            <person name="Ohm R."/>
            <person name="Martin F."/>
            <person name="Silar P."/>
            <person name="Natvig D."/>
            <person name="Lalanne C."/>
            <person name="Gautier V."/>
            <person name="Ament-Velasquez S.L."/>
            <person name="Kruys A."/>
            <person name="Hutchinson M.I."/>
            <person name="Powell A.J."/>
            <person name="Barry K."/>
            <person name="Miller A.N."/>
            <person name="Grigoriev I.V."/>
            <person name="Debuchy R."/>
            <person name="Gladieux P."/>
            <person name="Thoren M.H."/>
            <person name="Johannesson H."/>
        </authorList>
    </citation>
    <scope>NUCLEOTIDE SEQUENCE</scope>
    <source>
        <strain evidence="1">CBS 103.79</strain>
    </source>
</reference>
<comment type="caution">
    <text evidence="1">The sequence shown here is derived from an EMBL/GenBank/DDBJ whole genome shotgun (WGS) entry which is preliminary data.</text>
</comment>
<dbReference type="EMBL" id="MU856287">
    <property type="protein sequence ID" value="KAK3897067.1"/>
    <property type="molecule type" value="Genomic_DNA"/>
</dbReference>
<organism evidence="1 2">
    <name type="scientific">Staphylotrichum tortipilum</name>
    <dbReference type="NCBI Taxonomy" id="2831512"/>
    <lineage>
        <taxon>Eukaryota</taxon>
        <taxon>Fungi</taxon>
        <taxon>Dikarya</taxon>
        <taxon>Ascomycota</taxon>
        <taxon>Pezizomycotina</taxon>
        <taxon>Sordariomycetes</taxon>
        <taxon>Sordariomycetidae</taxon>
        <taxon>Sordariales</taxon>
        <taxon>Chaetomiaceae</taxon>
        <taxon>Staphylotrichum</taxon>
    </lineage>
</organism>